<protein>
    <submittedName>
        <fullName evidence="1">Uncharacterized protein</fullName>
    </submittedName>
</protein>
<proteinExistence type="predicted"/>
<evidence type="ECO:0000313" key="1">
    <source>
        <dbReference type="EMBL" id="KAJ2994194.1"/>
    </source>
</evidence>
<keyword evidence="2" id="KW-1185">Reference proteome</keyword>
<organism evidence="1 2">
    <name type="scientific">Xylaria curta</name>
    <dbReference type="NCBI Taxonomy" id="42375"/>
    <lineage>
        <taxon>Eukaryota</taxon>
        <taxon>Fungi</taxon>
        <taxon>Dikarya</taxon>
        <taxon>Ascomycota</taxon>
        <taxon>Pezizomycotina</taxon>
        <taxon>Sordariomycetes</taxon>
        <taxon>Xylariomycetidae</taxon>
        <taxon>Xylariales</taxon>
        <taxon>Xylariaceae</taxon>
        <taxon>Xylaria</taxon>
    </lineage>
</organism>
<gene>
    <name evidence="1" type="ORF">NUW58_g1622</name>
</gene>
<evidence type="ECO:0000313" key="2">
    <source>
        <dbReference type="Proteomes" id="UP001143856"/>
    </source>
</evidence>
<reference evidence="1" key="1">
    <citation type="submission" date="2022-10" db="EMBL/GenBank/DDBJ databases">
        <title>Genome Sequence of Xylaria curta.</title>
        <authorList>
            <person name="Buettner E."/>
        </authorList>
    </citation>
    <scope>NUCLEOTIDE SEQUENCE</scope>
    <source>
        <strain evidence="1">Babe10</strain>
    </source>
</reference>
<name>A0ACC1PM44_9PEZI</name>
<dbReference type="EMBL" id="JAPDGR010000182">
    <property type="protein sequence ID" value="KAJ2994194.1"/>
    <property type="molecule type" value="Genomic_DNA"/>
</dbReference>
<accession>A0ACC1PM44</accession>
<sequence length="224" mass="25426">MMDAAEGEERSPKNLATRYIFTVIGSLYTVSAGLVDCLYDLTAHPEYIQPLRDEVRQAVAEEGGWRKGTLSKLVRMDSFMKESQRVNAPSPISFKRIVKQRIILSDGVTLPVGTHTGGIGDEFDGLRYERKRRQAAGVSTRHQYSSTDKRHLTFGHGRFACPGRFAAAAEIKIVLAFMLERYQIRFGEGCSRPRNLQFLELGFQDPSIRVYLREREISGEDYTR</sequence>
<dbReference type="Proteomes" id="UP001143856">
    <property type="component" value="Unassembled WGS sequence"/>
</dbReference>
<comment type="caution">
    <text evidence="1">The sequence shown here is derived from an EMBL/GenBank/DDBJ whole genome shotgun (WGS) entry which is preliminary data.</text>
</comment>